<dbReference type="EMBL" id="JAEAOA010000514">
    <property type="protein sequence ID" value="KAK3605430.1"/>
    <property type="molecule type" value="Genomic_DNA"/>
</dbReference>
<dbReference type="InterPro" id="IPR004827">
    <property type="entry name" value="bZIP"/>
</dbReference>
<gene>
    <name evidence="2" type="ORF">CHS0354_007512</name>
</gene>
<evidence type="ECO:0000259" key="1">
    <source>
        <dbReference type="PROSITE" id="PS00036"/>
    </source>
</evidence>
<name>A0AAE0W9Q2_9BIVA</name>
<reference evidence="2" key="2">
    <citation type="journal article" date="2021" name="Genome Biol. Evol.">
        <title>Developing a high-quality reference genome for a parasitic bivalve with doubly uniparental inheritance (Bivalvia: Unionida).</title>
        <authorList>
            <person name="Smith C.H."/>
        </authorList>
    </citation>
    <scope>NUCLEOTIDE SEQUENCE</scope>
    <source>
        <strain evidence="2">CHS0354</strain>
        <tissue evidence="2">Mantle</tissue>
    </source>
</reference>
<protein>
    <recommendedName>
        <fullName evidence="1">BZIP domain-containing protein</fullName>
    </recommendedName>
</protein>
<evidence type="ECO:0000313" key="2">
    <source>
        <dbReference type="EMBL" id="KAK3605430.1"/>
    </source>
</evidence>
<dbReference type="GO" id="GO:0003700">
    <property type="term" value="F:DNA-binding transcription factor activity"/>
    <property type="evidence" value="ECO:0007669"/>
    <property type="project" value="InterPro"/>
</dbReference>
<reference evidence="2" key="3">
    <citation type="submission" date="2023-05" db="EMBL/GenBank/DDBJ databases">
        <authorList>
            <person name="Smith C.H."/>
        </authorList>
    </citation>
    <scope>NUCLEOTIDE SEQUENCE</scope>
    <source>
        <strain evidence="2">CHS0354</strain>
        <tissue evidence="2">Mantle</tissue>
    </source>
</reference>
<organism evidence="2 3">
    <name type="scientific">Potamilus streckersoni</name>
    <dbReference type="NCBI Taxonomy" id="2493646"/>
    <lineage>
        <taxon>Eukaryota</taxon>
        <taxon>Metazoa</taxon>
        <taxon>Spiralia</taxon>
        <taxon>Lophotrochozoa</taxon>
        <taxon>Mollusca</taxon>
        <taxon>Bivalvia</taxon>
        <taxon>Autobranchia</taxon>
        <taxon>Heteroconchia</taxon>
        <taxon>Palaeoheterodonta</taxon>
        <taxon>Unionida</taxon>
        <taxon>Unionoidea</taxon>
        <taxon>Unionidae</taxon>
        <taxon>Ambleminae</taxon>
        <taxon>Lampsilini</taxon>
        <taxon>Potamilus</taxon>
    </lineage>
</organism>
<feature type="domain" description="BZIP" evidence="1">
    <location>
        <begin position="89"/>
        <end position="104"/>
    </location>
</feature>
<keyword evidence="3" id="KW-1185">Reference proteome</keyword>
<proteinExistence type="predicted"/>
<sequence length="128" mass="15056">MLYAECNEEFRCTSSTSLPIENLNIQDQTLERAYTDSVLQGTVTPLLKRELHLEIQCRRLSEGKEELELREEPPKLYSLSEEEILRRNKRLGQNRTSAVRSRVRFRQREEELMTVLNLSFCATVVHPF</sequence>
<comment type="caution">
    <text evidence="2">The sequence shown here is derived from an EMBL/GenBank/DDBJ whole genome shotgun (WGS) entry which is preliminary data.</text>
</comment>
<dbReference type="AlphaFoldDB" id="A0AAE0W9Q2"/>
<dbReference type="PROSITE" id="PS00036">
    <property type="entry name" value="BZIP_BASIC"/>
    <property type="match status" value="1"/>
</dbReference>
<evidence type="ECO:0000313" key="3">
    <source>
        <dbReference type="Proteomes" id="UP001195483"/>
    </source>
</evidence>
<feature type="non-terminal residue" evidence="2">
    <location>
        <position position="1"/>
    </location>
</feature>
<reference evidence="2" key="1">
    <citation type="journal article" date="2021" name="Genome Biol. Evol.">
        <title>A High-Quality Reference Genome for a Parasitic Bivalve with Doubly Uniparental Inheritance (Bivalvia: Unionida).</title>
        <authorList>
            <person name="Smith C.H."/>
        </authorList>
    </citation>
    <scope>NUCLEOTIDE SEQUENCE</scope>
    <source>
        <strain evidence="2">CHS0354</strain>
    </source>
</reference>
<accession>A0AAE0W9Q2</accession>
<dbReference type="Proteomes" id="UP001195483">
    <property type="component" value="Unassembled WGS sequence"/>
</dbReference>